<organism evidence="1 2">
    <name type="scientific">Truncatella angustata</name>
    <dbReference type="NCBI Taxonomy" id="152316"/>
    <lineage>
        <taxon>Eukaryota</taxon>
        <taxon>Fungi</taxon>
        <taxon>Dikarya</taxon>
        <taxon>Ascomycota</taxon>
        <taxon>Pezizomycotina</taxon>
        <taxon>Sordariomycetes</taxon>
        <taxon>Xylariomycetidae</taxon>
        <taxon>Amphisphaeriales</taxon>
        <taxon>Sporocadaceae</taxon>
        <taxon>Truncatella</taxon>
    </lineage>
</organism>
<feature type="non-terminal residue" evidence="1">
    <location>
        <position position="1"/>
    </location>
</feature>
<dbReference type="Proteomes" id="UP000758603">
    <property type="component" value="Unassembled WGS sequence"/>
</dbReference>
<sequence length="53" mass="5827">ILGLFYIPGALRSILASAIGGPLTDYIMKREARDAGRRSADGELQFRPSDRMC</sequence>
<dbReference type="GeneID" id="70127678"/>
<comment type="caution">
    <text evidence="1">The sequence shown here is derived from an EMBL/GenBank/DDBJ whole genome shotgun (WGS) entry which is preliminary data.</text>
</comment>
<name>A0A9P8RH04_9PEZI</name>
<keyword evidence="2" id="KW-1185">Reference proteome</keyword>
<proteinExistence type="predicted"/>
<evidence type="ECO:0000313" key="1">
    <source>
        <dbReference type="EMBL" id="KAH6645672.1"/>
    </source>
</evidence>
<reference evidence="1" key="1">
    <citation type="journal article" date="2021" name="Nat. Commun.">
        <title>Genetic determinants of endophytism in the Arabidopsis root mycobiome.</title>
        <authorList>
            <person name="Mesny F."/>
            <person name="Miyauchi S."/>
            <person name="Thiergart T."/>
            <person name="Pickel B."/>
            <person name="Atanasova L."/>
            <person name="Karlsson M."/>
            <person name="Huettel B."/>
            <person name="Barry K.W."/>
            <person name="Haridas S."/>
            <person name="Chen C."/>
            <person name="Bauer D."/>
            <person name="Andreopoulos W."/>
            <person name="Pangilinan J."/>
            <person name="LaButti K."/>
            <person name="Riley R."/>
            <person name="Lipzen A."/>
            <person name="Clum A."/>
            <person name="Drula E."/>
            <person name="Henrissat B."/>
            <person name="Kohler A."/>
            <person name="Grigoriev I.V."/>
            <person name="Martin F.M."/>
            <person name="Hacquard S."/>
        </authorList>
    </citation>
    <scope>NUCLEOTIDE SEQUENCE</scope>
    <source>
        <strain evidence="1">MPI-SDFR-AT-0073</strain>
    </source>
</reference>
<evidence type="ECO:0000313" key="2">
    <source>
        <dbReference type="Proteomes" id="UP000758603"/>
    </source>
</evidence>
<protein>
    <submittedName>
        <fullName evidence="1">Uncharacterized protein</fullName>
    </submittedName>
</protein>
<gene>
    <name evidence="1" type="ORF">BKA67DRAFT_526823</name>
</gene>
<dbReference type="EMBL" id="JAGPXC010000011">
    <property type="protein sequence ID" value="KAH6645672.1"/>
    <property type="molecule type" value="Genomic_DNA"/>
</dbReference>
<accession>A0A9P8RH04</accession>
<dbReference type="AlphaFoldDB" id="A0A9P8RH04"/>
<dbReference type="RefSeq" id="XP_045952186.1">
    <property type="nucleotide sequence ID" value="XM_046098786.1"/>
</dbReference>